<feature type="transmembrane region" description="Helical" evidence="1">
    <location>
        <begin position="33"/>
        <end position="53"/>
    </location>
</feature>
<dbReference type="InParanoid" id="A0A067QN92"/>
<name>A0A067QN92_9AGAM</name>
<dbReference type="HOGENOM" id="CLU_2688155_0_0_1"/>
<proteinExistence type="predicted"/>
<dbReference type="AlphaFoldDB" id="A0A067QN92"/>
<keyword evidence="1" id="KW-0812">Transmembrane</keyword>
<dbReference type="Proteomes" id="UP000027265">
    <property type="component" value="Unassembled WGS sequence"/>
</dbReference>
<dbReference type="EMBL" id="KL197709">
    <property type="protein sequence ID" value="KDQ65012.1"/>
    <property type="molecule type" value="Genomic_DNA"/>
</dbReference>
<keyword evidence="1" id="KW-0472">Membrane</keyword>
<evidence type="ECO:0000256" key="1">
    <source>
        <dbReference type="SAM" id="Phobius"/>
    </source>
</evidence>
<keyword evidence="3" id="KW-1185">Reference proteome</keyword>
<keyword evidence="1" id="KW-1133">Transmembrane helix</keyword>
<reference evidence="3" key="1">
    <citation type="journal article" date="2014" name="Proc. Natl. Acad. Sci. U.S.A.">
        <title>Extensive sampling of basidiomycete genomes demonstrates inadequacy of the white-rot/brown-rot paradigm for wood decay fungi.</title>
        <authorList>
            <person name="Riley R."/>
            <person name="Salamov A.A."/>
            <person name="Brown D.W."/>
            <person name="Nagy L.G."/>
            <person name="Floudas D."/>
            <person name="Held B.W."/>
            <person name="Levasseur A."/>
            <person name="Lombard V."/>
            <person name="Morin E."/>
            <person name="Otillar R."/>
            <person name="Lindquist E.A."/>
            <person name="Sun H."/>
            <person name="LaButti K.M."/>
            <person name="Schmutz J."/>
            <person name="Jabbour D."/>
            <person name="Luo H."/>
            <person name="Baker S.E."/>
            <person name="Pisabarro A.G."/>
            <person name="Walton J.D."/>
            <person name="Blanchette R.A."/>
            <person name="Henrissat B."/>
            <person name="Martin F."/>
            <person name="Cullen D."/>
            <person name="Hibbett D.S."/>
            <person name="Grigoriev I.V."/>
        </authorList>
    </citation>
    <scope>NUCLEOTIDE SEQUENCE [LARGE SCALE GENOMIC DNA]</scope>
    <source>
        <strain evidence="3">MUCL 33604</strain>
    </source>
</reference>
<sequence>MAANHPGKLVTASCYKGLVPALLFPHPASPPTFISLFFPPFSLGFLFGLPGCAPGTSFNLYNRRSLFPFIQQAL</sequence>
<organism evidence="2 3">
    <name type="scientific">Jaapia argillacea MUCL 33604</name>
    <dbReference type="NCBI Taxonomy" id="933084"/>
    <lineage>
        <taxon>Eukaryota</taxon>
        <taxon>Fungi</taxon>
        <taxon>Dikarya</taxon>
        <taxon>Basidiomycota</taxon>
        <taxon>Agaricomycotina</taxon>
        <taxon>Agaricomycetes</taxon>
        <taxon>Agaricomycetidae</taxon>
        <taxon>Jaapiales</taxon>
        <taxon>Jaapiaceae</taxon>
        <taxon>Jaapia</taxon>
    </lineage>
</organism>
<accession>A0A067QN92</accession>
<gene>
    <name evidence="2" type="ORF">JAAARDRAFT_245925</name>
</gene>
<protein>
    <submittedName>
        <fullName evidence="2">Uncharacterized protein</fullName>
    </submittedName>
</protein>
<evidence type="ECO:0000313" key="2">
    <source>
        <dbReference type="EMBL" id="KDQ65012.1"/>
    </source>
</evidence>
<evidence type="ECO:0000313" key="3">
    <source>
        <dbReference type="Proteomes" id="UP000027265"/>
    </source>
</evidence>